<organism evidence="1 2">
    <name type="scientific">Fodinibius roseus</name>
    <dbReference type="NCBI Taxonomy" id="1194090"/>
    <lineage>
        <taxon>Bacteria</taxon>
        <taxon>Pseudomonadati</taxon>
        <taxon>Balneolota</taxon>
        <taxon>Balneolia</taxon>
        <taxon>Balneolales</taxon>
        <taxon>Balneolaceae</taxon>
        <taxon>Fodinibius</taxon>
    </lineage>
</organism>
<reference evidence="1 2" key="1">
    <citation type="submission" date="2016-11" db="EMBL/GenBank/DDBJ databases">
        <authorList>
            <person name="Jaros S."/>
            <person name="Januszkiewicz K."/>
            <person name="Wedrychowicz H."/>
        </authorList>
    </citation>
    <scope>NUCLEOTIDE SEQUENCE [LARGE SCALE GENOMIC DNA]</scope>
    <source>
        <strain evidence="1 2">DSM 21986</strain>
    </source>
</reference>
<proteinExistence type="predicted"/>
<dbReference type="EMBL" id="FQUS01000016">
    <property type="protein sequence ID" value="SHF97117.1"/>
    <property type="molecule type" value="Genomic_DNA"/>
</dbReference>
<evidence type="ECO:0000313" key="1">
    <source>
        <dbReference type="EMBL" id="SHF97117.1"/>
    </source>
</evidence>
<dbReference type="Proteomes" id="UP000184041">
    <property type="component" value="Unassembled WGS sequence"/>
</dbReference>
<dbReference type="RefSeq" id="WP_139240319.1">
    <property type="nucleotide sequence ID" value="NZ_FQUS01000016.1"/>
</dbReference>
<protein>
    <submittedName>
        <fullName evidence="1">Uncharacterized protein</fullName>
    </submittedName>
</protein>
<dbReference type="AlphaFoldDB" id="A0A1M5FZW7"/>
<sequence length="133" mass="14291">MKKYMNTENISGALLPFLMTAVLLSYSMEGVSPSVAVSYDSSQQGSLCINALQASFVKANNHPSGVRQNEEQSTPSQGATAVSSTCNISLQVIPVEKQHLAAPHESRLLFPPYTSVVSSQSFVFQEPDPPQTS</sequence>
<accession>A0A1M5FZW7</accession>
<keyword evidence="2" id="KW-1185">Reference proteome</keyword>
<gene>
    <name evidence="1" type="ORF">SAMN05443144_11639</name>
</gene>
<name>A0A1M5FZW7_9BACT</name>
<evidence type="ECO:0000313" key="2">
    <source>
        <dbReference type="Proteomes" id="UP000184041"/>
    </source>
</evidence>